<dbReference type="Proteomes" id="UP000094067">
    <property type="component" value="Unassembled WGS sequence"/>
</dbReference>
<dbReference type="SUPFAM" id="SSF51215">
    <property type="entry name" value="Regulatory protein AraC"/>
    <property type="match status" value="1"/>
</dbReference>
<dbReference type="CDD" id="cd02208">
    <property type="entry name" value="cupin_RmlC-like"/>
    <property type="match status" value="1"/>
</dbReference>
<dbReference type="InterPro" id="IPR003313">
    <property type="entry name" value="AraC-bd"/>
</dbReference>
<protein>
    <submittedName>
        <fullName evidence="5">Regulatory protein SoxS</fullName>
    </submittedName>
</protein>
<accession>A0A1E3AK64</accession>
<dbReference type="PROSITE" id="PS01124">
    <property type="entry name" value="HTH_ARAC_FAMILY_2"/>
    <property type="match status" value="1"/>
</dbReference>
<sequence length="304" mass="35190">MHYLDYNEKIEHGTPDFPIAFYHVDEHHSRYNMPFHWHKEMELIQIQSGSLRLFLDDREILAVAGDVILIEEGVIHGGIPEHCVYECAVFDLKSTLMHTDACKRYIRLISRHQIQLYNYFQAVPREETVRDPSVLPGAAPSSMDNSRLLQAVGRLFDAIRYPHAGSELSTLGALYEIFGCLFEEEYYTPVTDAPAPGQKKMDQLKPVLEYIDANYSSPVTLADLSRIAGMTPKYFCRYFRAAIHRTPMDYLNYYRIERACYILSTTELPITDVAYQCGFNDSSYFVKTFKKYMDVTPKQYALRL</sequence>
<keyword evidence="3" id="KW-0804">Transcription</keyword>
<dbReference type="InterPro" id="IPR018060">
    <property type="entry name" value="HTH_AraC"/>
</dbReference>
<dbReference type="InterPro" id="IPR037923">
    <property type="entry name" value="HTH-like"/>
</dbReference>
<reference evidence="5 6" key="1">
    <citation type="submission" date="2016-07" db="EMBL/GenBank/DDBJ databases">
        <title>Characterization of isolates of Eisenbergiella tayi derived from blood cultures, using whole genome sequencing.</title>
        <authorList>
            <person name="Burdz T."/>
            <person name="Wiebe D."/>
            <person name="Huynh C."/>
            <person name="Bernard K."/>
        </authorList>
    </citation>
    <scope>NUCLEOTIDE SEQUENCE [LARGE SCALE GENOMIC DNA]</scope>
    <source>
        <strain evidence="5 6">NML 110608</strain>
    </source>
</reference>
<proteinExistence type="predicted"/>
<name>A0A1E3AK64_9FIRM</name>
<evidence type="ECO:0000259" key="4">
    <source>
        <dbReference type="PROSITE" id="PS01124"/>
    </source>
</evidence>
<evidence type="ECO:0000256" key="1">
    <source>
        <dbReference type="ARBA" id="ARBA00023015"/>
    </source>
</evidence>
<gene>
    <name evidence="5" type="primary">soxS_1</name>
    <name evidence="5" type="ORF">BEI61_00175</name>
</gene>
<dbReference type="PANTHER" id="PTHR43280">
    <property type="entry name" value="ARAC-FAMILY TRANSCRIPTIONAL REGULATOR"/>
    <property type="match status" value="1"/>
</dbReference>
<dbReference type="PROSITE" id="PS00041">
    <property type="entry name" value="HTH_ARAC_FAMILY_1"/>
    <property type="match status" value="1"/>
</dbReference>
<dbReference type="SUPFAM" id="SSF46689">
    <property type="entry name" value="Homeodomain-like"/>
    <property type="match status" value="2"/>
</dbReference>
<dbReference type="Pfam" id="PF02311">
    <property type="entry name" value="AraC_binding"/>
    <property type="match status" value="1"/>
</dbReference>
<dbReference type="RefSeq" id="WP_069150915.1">
    <property type="nucleotide sequence ID" value="NZ_MCGH01000001.1"/>
</dbReference>
<dbReference type="EMBL" id="MCGH01000001">
    <property type="protein sequence ID" value="ODM08546.1"/>
    <property type="molecule type" value="Genomic_DNA"/>
</dbReference>
<dbReference type="AlphaFoldDB" id="A0A1E3AK64"/>
<dbReference type="InterPro" id="IPR018062">
    <property type="entry name" value="HTH_AraC-typ_CS"/>
</dbReference>
<dbReference type="PANTHER" id="PTHR43280:SF28">
    <property type="entry name" value="HTH-TYPE TRANSCRIPTIONAL ACTIVATOR RHAS"/>
    <property type="match status" value="1"/>
</dbReference>
<dbReference type="SMART" id="SM00342">
    <property type="entry name" value="HTH_ARAC"/>
    <property type="match status" value="1"/>
</dbReference>
<dbReference type="InterPro" id="IPR009057">
    <property type="entry name" value="Homeodomain-like_sf"/>
</dbReference>
<dbReference type="PRINTS" id="PR00032">
    <property type="entry name" value="HTHARAC"/>
</dbReference>
<evidence type="ECO:0000313" key="6">
    <source>
        <dbReference type="Proteomes" id="UP000094067"/>
    </source>
</evidence>
<feature type="domain" description="HTH araC/xylS-type" evidence="4">
    <location>
        <begin position="205"/>
        <end position="303"/>
    </location>
</feature>
<dbReference type="Gene3D" id="2.60.120.10">
    <property type="entry name" value="Jelly Rolls"/>
    <property type="match status" value="1"/>
</dbReference>
<evidence type="ECO:0000313" key="5">
    <source>
        <dbReference type="EMBL" id="ODM08546.1"/>
    </source>
</evidence>
<dbReference type="InterPro" id="IPR014710">
    <property type="entry name" value="RmlC-like_jellyroll"/>
</dbReference>
<comment type="caution">
    <text evidence="5">The sequence shown here is derived from an EMBL/GenBank/DDBJ whole genome shotgun (WGS) entry which is preliminary data.</text>
</comment>
<dbReference type="InterPro" id="IPR020449">
    <property type="entry name" value="Tscrpt_reg_AraC-type_HTH"/>
</dbReference>
<keyword evidence="2" id="KW-0238">DNA-binding</keyword>
<dbReference type="Gene3D" id="1.10.10.60">
    <property type="entry name" value="Homeodomain-like"/>
    <property type="match status" value="2"/>
</dbReference>
<evidence type="ECO:0000256" key="3">
    <source>
        <dbReference type="ARBA" id="ARBA00023163"/>
    </source>
</evidence>
<dbReference type="Pfam" id="PF12833">
    <property type="entry name" value="HTH_18"/>
    <property type="match status" value="1"/>
</dbReference>
<dbReference type="GO" id="GO:0003700">
    <property type="term" value="F:DNA-binding transcription factor activity"/>
    <property type="evidence" value="ECO:0007669"/>
    <property type="project" value="InterPro"/>
</dbReference>
<organism evidence="5 6">
    <name type="scientific">Eisenbergiella tayi</name>
    <dbReference type="NCBI Taxonomy" id="1432052"/>
    <lineage>
        <taxon>Bacteria</taxon>
        <taxon>Bacillati</taxon>
        <taxon>Bacillota</taxon>
        <taxon>Clostridia</taxon>
        <taxon>Lachnospirales</taxon>
        <taxon>Lachnospiraceae</taxon>
        <taxon>Eisenbergiella</taxon>
    </lineage>
</organism>
<keyword evidence="1" id="KW-0805">Transcription regulation</keyword>
<evidence type="ECO:0000256" key="2">
    <source>
        <dbReference type="ARBA" id="ARBA00023125"/>
    </source>
</evidence>
<dbReference type="PATRIC" id="fig|1432052.4.peg.193"/>
<dbReference type="GO" id="GO:0043565">
    <property type="term" value="F:sequence-specific DNA binding"/>
    <property type="evidence" value="ECO:0007669"/>
    <property type="project" value="InterPro"/>
</dbReference>